<dbReference type="CDD" id="cd16027">
    <property type="entry name" value="SGSH"/>
    <property type="match status" value="1"/>
</dbReference>
<dbReference type="EMBL" id="BAABIA010000006">
    <property type="protein sequence ID" value="GAA5143316.1"/>
    <property type="molecule type" value="Genomic_DNA"/>
</dbReference>
<accession>A0ABP9PC20</accession>
<proteinExistence type="predicted"/>
<name>A0ABP9PC20_9BACT</name>
<evidence type="ECO:0000313" key="4">
    <source>
        <dbReference type="Proteomes" id="UP001499852"/>
    </source>
</evidence>
<dbReference type="Gene3D" id="1.25.10.10">
    <property type="entry name" value="Leucine-rich Repeat Variant"/>
    <property type="match status" value="1"/>
</dbReference>
<feature type="chain" id="PRO_5046261567" evidence="1">
    <location>
        <begin position="18"/>
        <end position="602"/>
    </location>
</feature>
<feature type="domain" description="Sulfatase N-terminal" evidence="2">
    <location>
        <begin position="21"/>
        <end position="290"/>
    </location>
</feature>
<dbReference type="Pfam" id="PF00884">
    <property type="entry name" value="Sulfatase"/>
    <property type="match status" value="1"/>
</dbReference>
<dbReference type="InterPro" id="IPR017850">
    <property type="entry name" value="Alkaline_phosphatase_core_sf"/>
</dbReference>
<reference evidence="4" key="1">
    <citation type="journal article" date="2019" name="Int. J. Syst. Evol. Microbiol.">
        <title>The Global Catalogue of Microorganisms (GCM) 10K type strain sequencing project: providing services to taxonomists for standard genome sequencing and annotation.</title>
        <authorList>
            <consortium name="The Broad Institute Genomics Platform"/>
            <consortium name="The Broad Institute Genome Sequencing Center for Infectious Disease"/>
            <person name="Wu L."/>
            <person name="Ma J."/>
        </authorList>
    </citation>
    <scope>NUCLEOTIDE SEQUENCE [LARGE SCALE GENOMIC DNA]</scope>
    <source>
        <strain evidence="4">JCM 18053</strain>
    </source>
</reference>
<dbReference type="Gene3D" id="3.40.720.10">
    <property type="entry name" value="Alkaline Phosphatase, subunit A"/>
    <property type="match status" value="1"/>
</dbReference>
<keyword evidence="1" id="KW-0732">Signal</keyword>
<gene>
    <name evidence="3" type="ORF">GCM10023213_30840</name>
</gene>
<dbReference type="InterPro" id="IPR052701">
    <property type="entry name" value="GAG_Ulvan_Degrading_Sulfatases"/>
</dbReference>
<protein>
    <submittedName>
        <fullName evidence="3">Sulfatase</fullName>
    </submittedName>
</protein>
<organism evidence="3 4">
    <name type="scientific">Prosthecobacter algae</name>
    <dbReference type="NCBI Taxonomy" id="1144682"/>
    <lineage>
        <taxon>Bacteria</taxon>
        <taxon>Pseudomonadati</taxon>
        <taxon>Verrucomicrobiota</taxon>
        <taxon>Verrucomicrobiia</taxon>
        <taxon>Verrucomicrobiales</taxon>
        <taxon>Verrucomicrobiaceae</taxon>
        <taxon>Prosthecobacter</taxon>
    </lineage>
</organism>
<dbReference type="InterPro" id="IPR016024">
    <property type="entry name" value="ARM-type_fold"/>
</dbReference>
<dbReference type="PANTHER" id="PTHR43751:SF1">
    <property type="entry name" value="SULFATASE ATSG-RELATED"/>
    <property type="match status" value="1"/>
</dbReference>
<comment type="caution">
    <text evidence="3">The sequence shown here is derived from an EMBL/GenBank/DDBJ whole genome shotgun (WGS) entry which is preliminary data.</text>
</comment>
<evidence type="ECO:0000259" key="2">
    <source>
        <dbReference type="Pfam" id="PF00884"/>
    </source>
</evidence>
<keyword evidence="4" id="KW-1185">Reference proteome</keyword>
<dbReference type="RefSeq" id="WP_345737272.1">
    <property type="nucleotide sequence ID" value="NZ_BAABIA010000006.1"/>
</dbReference>
<dbReference type="SUPFAM" id="SSF53649">
    <property type="entry name" value="Alkaline phosphatase-like"/>
    <property type="match status" value="1"/>
</dbReference>
<dbReference type="PANTHER" id="PTHR43751">
    <property type="entry name" value="SULFATASE"/>
    <property type="match status" value="1"/>
</dbReference>
<dbReference type="Pfam" id="PF13646">
    <property type="entry name" value="HEAT_2"/>
    <property type="match status" value="1"/>
</dbReference>
<dbReference type="InterPro" id="IPR011989">
    <property type="entry name" value="ARM-like"/>
</dbReference>
<dbReference type="InterPro" id="IPR000917">
    <property type="entry name" value="Sulfatase_N"/>
</dbReference>
<sequence length="602" mass="67699">MKLLTLCLFLFASLLHAADRPNILWITSEDNSPYLGCYGDKLAVTPHLDKLASQGLRYRHAYANAPVCSAARTTLITGMYASSLGVHNHRSAVAIPAAFKLYPEHLRAAGYYCTNNSKTDYNVAGAGKKLWDEGSNKAHYKNRAKGQPFFAIFNFTTSHESQVAPKPGKTTFRIAPVAMPLPPYHPDTPEIRRDWANYYDQMTLMDAQVGQVLAELDKAGLADDTIVFYYGDHGGALPRGKRNIHDSGTRVPLIVRIPQKWQHLAPAKPGEWVEDLVSFVDFPATVFSLCQVPVPAHYQGRPFLGEKKAPPRDHVFLYRGRMDERYDTVRAVRDADFRYVRNYSPHRPWGQHYSYPFQVQPSMRSWYAEFAAGRCNEIQSAYWKPKPGEELYQPGEDPFELTNLAQQTMHQDRLARMRQTLREEMLRTRDTVFIPEGMYRQLAGDKTIYDYAQSDAYPLERLMDVADAATARDAAHIPAFIGALGDPNPLIRYWAATGCLILQDKAAPAKDALVKLLQDDSKDVRVVAAEALGYLGQKGDALATIQEVIQKGELYESLAALNALDFMWKAGHVTLAEAKATVKNLNMKEPNDRIPKYLLSEP</sequence>
<dbReference type="SUPFAM" id="SSF48371">
    <property type="entry name" value="ARM repeat"/>
    <property type="match status" value="1"/>
</dbReference>
<evidence type="ECO:0000313" key="3">
    <source>
        <dbReference type="EMBL" id="GAA5143316.1"/>
    </source>
</evidence>
<evidence type="ECO:0000256" key="1">
    <source>
        <dbReference type="SAM" id="SignalP"/>
    </source>
</evidence>
<dbReference type="Proteomes" id="UP001499852">
    <property type="component" value="Unassembled WGS sequence"/>
</dbReference>
<feature type="signal peptide" evidence="1">
    <location>
        <begin position="1"/>
        <end position="17"/>
    </location>
</feature>